<gene>
    <name evidence="18" type="primary">pntB</name>
    <name evidence="18" type="ORF">GCM10025789_07440</name>
</gene>
<feature type="transmembrane region" description="Helical" evidence="16">
    <location>
        <begin position="130"/>
        <end position="151"/>
    </location>
</feature>
<evidence type="ECO:0000256" key="12">
    <source>
        <dbReference type="ARBA" id="ARBA00023027"/>
    </source>
</evidence>
<comment type="similarity">
    <text evidence="3 15">Belongs to the PNT beta subunit family.</text>
</comment>
<feature type="transmembrane region" description="Helical" evidence="16">
    <location>
        <begin position="6"/>
        <end position="24"/>
    </location>
</feature>
<feature type="transmembrane region" description="Helical" evidence="16">
    <location>
        <begin position="189"/>
        <end position="210"/>
    </location>
</feature>
<sequence length="472" mass="48606">MLDAFVFGCYIAAALLFILSIVGLAKQTTARAGNAYGIVGMTLAVVATVTQTFASQWNLLGFALLVVALVIAFAVGLLYSARVAMTGLPGLVALFNAFGGQASAFVGINSALGVEGYPLLSEQIVHGVEVWAAVFVGSLTFSGSIVAWGKLNGKITSKPTSVPAKNLVVGLLVLGLLGSLAWHLVSPNLWALVIAHLLGYAFGVIMVLAIGGADMPVVVSFLNSFSGWAGALSGFAVGSDLLIVAGTIVGLSGIILSVVMARGMNRSIANVLLGGFGTGDSTGAAVAILDAEGNPKQAMITTVDEVAARLADARRVVIAPGYGMAVAQAQHPVAELAKRLIGNGAQVRFAIHPVAGRLPGHMNVLLAEAHVPYDIVMEMDEINDDFRDTDVVLVIGANDTVNPAALEPGTPISGMPVLRVWEAERVVVFKRSMGAGYSGVENPLFFEDNTDMLLGDAKASADALVAAVGALV</sequence>
<keyword evidence="11 16" id="KW-1133">Transmembrane helix</keyword>
<evidence type="ECO:0000313" key="19">
    <source>
        <dbReference type="Proteomes" id="UP001501521"/>
    </source>
</evidence>
<evidence type="ECO:0000256" key="1">
    <source>
        <dbReference type="ARBA" id="ARBA00003943"/>
    </source>
</evidence>
<evidence type="ECO:0000256" key="8">
    <source>
        <dbReference type="ARBA" id="ARBA00022692"/>
    </source>
</evidence>
<keyword evidence="19" id="KW-1185">Reference proteome</keyword>
<dbReference type="PIRSF" id="PIRSF000204">
    <property type="entry name" value="PNTB"/>
    <property type="match status" value="1"/>
</dbReference>
<dbReference type="Gene3D" id="3.40.50.1220">
    <property type="entry name" value="TPP-binding domain"/>
    <property type="match status" value="1"/>
</dbReference>
<evidence type="ECO:0000259" key="17">
    <source>
        <dbReference type="Pfam" id="PF02233"/>
    </source>
</evidence>
<keyword evidence="6 15" id="KW-1003">Cell membrane</keyword>
<dbReference type="PANTHER" id="PTHR44758:SF1">
    <property type="entry name" value="NAD(P) TRANSHYDROGENASE SUBUNIT BETA"/>
    <property type="match status" value="1"/>
</dbReference>
<feature type="transmembrane region" description="Helical" evidence="16">
    <location>
        <begin position="60"/>
        <end position="79"/>
    </location>
</feature>
<dbReference type="EC" id="7.1.1.1" evidence="4 15"/>
<evidence type="ECO:0000256" key="7">
    <source>
        <dbReference type="ARBA" id="ARBA00022519"/>
    </source>
</evidence>
<evidence type="ECO:0000256" key="16">
    <source>
        <dbReference type="SAM" id="Phobius"/>
    </source>
</evidence>
<evidence type="ECO:0000256" key="10">
    <source>
        <dbReference type="ARBA" id="ARBA00022967"/>
    </source>
</evidence>
<keyword evidence="12 15" id="KW-0520">NAD</keyword>
<proteinExistence type="inferred from homology"/>
<keyword evidence="10 15" id="KW-1278">Translocase</keyword>
<evidence type="ECO:0000256" key="11">
    <source>
        <dbReference type="ARBA" id="ARBA00022989"/>
    </source>
</evidence>
<dbReference type="InterPro" id="IPR012136">
    <property type="entry name" value="NADH_DH_b"/>
</dbReference>
<dbReference type="PANTHER" id="PTHR44758">
    <property type="entry name" value="NAD(P) TRANSHYDROGENASE SUBUNIT BETA"/>
    <property type="match status" value="1"/>
</dbReference>
<dbReference type="InterPro" id="IPR029035">
    <property type="entry name" value="DHS-like_NAD/FAD-binding_dom"/>
</dbReference>
<evidence type="ECO:0000256" key="3">
    <source>
        <dbReference type="ARBA" id="ARBA00007919"/>
    </source>
</evidence>
<keyword evidence="8 16" id="KW-0812">Transmembrane</keyword>
<accession>A0ABP9F2L4</accession>
<dbReference type="EMBL" id="BAABLV010000012">
    <property type="protein sequence ID" value="GAA4892800.1"/>
    <property type="molecule type" value="Genomic_DNA"/>
</dbReference>
<comment type="function">
    <text evidence="1 15">The transhydrogenation between NADH and NADP is coupled to respiration and ATP hydrolysis and functions as a proton pump across the membrane.</text>
</comment>
<dbReference type="SUPFAM" id="SSF52467">
    <property type="entry name" value="DHS-like NAD/FAD-binding domain"/>
    <property type="match status" value="1"/>
</dbReference>
<dbReference type="Proteomes" id="UP001501521">
    <property type="component" value="Unassembled WGS sequence"/>
</dbReference>
<feature type="transmembrane region" description="Helical" evidence="16">
    <location>
        <begin position="241"/>
        <end position="261"/>
    </location>
</feature>
<dbReference type="Pfam" id="PF02233">
    <property type="entry name" value="PNTB"/>
    <property type="match status" value="1"/>
</dbReference>
<comment type="catalytic activity">
    <reaction evidence="14 15">
        <text>NAD(+) + NADPH + H(+)(in) = NADH + NADP(+) + H(+)(out)</text>
        <dbReference type="Rhea" id="RHEA:47992"/>
        <dbReference type="ChEBI" id="CHEBI:15378"/>
        <dbReference type="ChEBI" id="CHEBI:57540"/>
        <dbReference type="ChEBI" id="CHEBI:57783"/>
        <dbReference type="ChEBI" id="CHEBI:57945"/>
        <dbReference type="ChEBI" id="CHEBI:58349"/>
        <dbReference type="EC" id="7.1.1.1"/>
    </reaction>
</comment>
<feature type="transmembrane region" description="Helical" evidence="16">
    <location>
        <begin position="91"/>
        <end position="110"/>
    </location>
</feature>
<dbReference type="InterPro" id="IPR034300">
    <property type="entry name" value="PNTB-like"/>
</dbReference>
<evidence type="ECO:0000256" key="5">
    <source>
        <dbReference type="ARBA" id="ARBA00014581"/>
    </source>
</evidence>
<protein>
    <recommendedName>
        <fullName evidence="5 15">NAD(P) transhydrogenase subunit beta</fullName>
        <ecNumber evidence="4 15">7.1.1.1</ecNumber>
    </recommendedName>
    <alternativeName>
        <fullName evidence="15">Nicotinamide nucleotide transhydrogenase subunit beta</fullName>
    </alternativeName>
</protein>
<name>A0ABP9F2L4_9ACTN</name>
<comment type="subcellular location">
    <subcellularLocation>
        <location evidence="2">Cell inner membrane</location>
        <topology evidence="2">Multi-pass membrane protein</topology>
    </subcellularLocation>
</comment>
<organism evidence="18 19">
    <name type="scientific">Tessaracoccus lubricantis</name>
    <dbReference type="NCBI Taxonomy" id="545543"/>
    <lineage>
        <taxon>Bacteria</taxon>
        <taxon>Bacillati</taxon>
        <taxon>Actinomycetota</taxon>
        <taxon>Actinomycetes</taxon>
        <taxon>Propionibacteriales</taxon>
        <taxon>Propionibacteriaceae</taxon>
        <taxon>Tessaracoccus</taxon>
    </lineage>
</organism>
<comment type="caution">
    <text evidence="18">The sequence shown here is derived from an EMBL/GenBank/DDBJ whole genome shotgun (WGS) entry which is preliminary data.</text>
</comment>
<evidence type="ECO:0000256" key="9">
    <source>
        <dbReference type="ARBA" id="ARBA00022857"/>
    </source>
</evidence>
<evidence type="ECO:0000256" key="4">
    <source>
        <dbReference type="ARBA" id="ARBA00012943"/>
    </source>
</evidence>
<evidence type="ECO:0000256" key="15">
    <source>
        <dbReference type="PIRNR" id="PIRNR000204"/>
    </source>
</evidence>
<feature type="transmembrane region" description="Helical" evidence="16">
    <location>
        <begin position="217"/>
        <end position="235"/>
    </location>
</feature>
<evidence type="ECO:0000256" key="6">
    <source>
        <dbReference type="ARBA" id="ARBA00022475"/>
    </source>
</evidence>
<keyword evidence="9 15" id="KW-0521">NADP</keyword>
<evidence type="ECO:0000256" key="2">
    <source>
        <dbReference type="ARBA" id="ARBA00004429"/>
    </source>
</evidence>
<evidence type="ECO:0000313" key="18">
    <source>
        <dbReference type="EMBL" id="GAA4892800.1"/>
    </source>
</evidence>
<feature type="transmembrane region" description="Helical" evidence="16">
    <location>
        <begin position="163"/>
        <end position="183"/>
    </location>
</feature>
<dbReference type="RefSeq" id="WP_345579167.1">
    <property type="nucleotide sequence ID" value="NZ_BAABLV010000012.1"/>
</dbReference>
<keyword evidence="13 15" id="KW-0472">Membrane</keyword>
<evidence type="ECO:0000256" key="14">
    <source>
        <dbReference type="ARBA" id="ARBA00048202"/>
    </source>
</evidence>
<evidence type="ECO:0000256" key="13">
    <source>
        <dbReference type="ARBA" id="ARBA00023136"/>
    </source>
</evidence>
<keyword evidence="7 15" id="KW-0997">Cell inner membrane</keyword>
<feature type="transmembrane region" description="Helical" evidence="16">
    <location>
        <begin position="36"/>
        <end position="54"/>
    </location>
</feature>
<feature type="domain" description="NADP transhydrogenase beta-like" evidence="17">
    <location>
        <begin position="9"/>
        <end position="466"/>
    </location>
</feature>
<reference evidence="19" key="1">
    <citation type="journal article" date="2019" name="Int. J. Syst. Evol. Microbiol.">
        <title>The Global Catalogue of Microorganisms (GCM) 10K type strain sequencing project: providing services to taxonomists for standard genome sequencing and annotation.</title>
        <authorList>
            <consortium name="The Broad Institute Genomics Platform"/>
            <consortium name="The Broad Institute Genome Sequencing Center for Infectious Disease"/>
            <person name="Wu L."/>
            <person name="Ma J."/>
        </authorList>
    </citation>
    <scope>NUCLEOTIDE SEQUENCE [LARGE SCALE GENOMIC DNA]</scope>
    <source>
        <strain evidence="19">JCM 19125</strain>
    </source>
</reference>